<dbReference type="AlphaFoldDB" id="A0A8J2SZF6"/>
<dbReference type="Proteomes" id="UP000789595">
    <property type="component" value="Unassembled WGS sequence"/>
</dbReference>
<reference evidence="6" key="1">
    <citation type="submission" date="2021-11" db="EMBL/GenBank/DDBJ databases">
        <authorList>
            <consortium name="Genoscope - CEA"/>
            <person name="William W."/>
        </authorList>
    </citation>
    <scope>NUCLEOTIDE SEQUENCE</scope>
</reference>
<sequence>MHLVAPMVRPKSLPAMLARPAGRAAARASVSMSMSMPRASRVLGLVARGGAAAAAPPEAGALGFKIGLAVLLCAFNAMCWAAPLRFKRFTGSSQKLGVASTFSGGVFLALAFGHMVPEAAEAFGEGGAAAACRWTLGGYLLIWAVERLANGAEAPSSDLSASDAAAGAAVGAAPPAEAQTSGSAAMLLGALSVHSMLETMALAVARSKSAAALLAGSIALHQPAESLALVVALLRAGLRGPKLLRLLLLFTAMGPLGCVAGLGLHARFGKLFGGALDGALIALTAGTFVYVGATEVVPEEFEDGGASKAKVLALLLGVATILGLARVADLLEARAG</sequence>
<dbReference type="Pfam" id="PF02535">
    <property type="entry name" value="Zip"/>
    <property type="match status" value="1"/>
</dbReference>
<feature type="transmembrane region" description="Helical" evidence="5">
    <location>
        <begin position="271"/>
        <end position="291"/>
    </location>
</feature>
<keyword evidence="2 5" id="KW-0812">Transmembrane</keyword>
<evidence type="ECO:0000313" key="7">
    <source>
        <dbReference type="Proteomes" id="UP000789595"/>
    </source>
</evidence>
<accession>A0A8J2SZF6</accession>
<proteinExistence type="predicted"/>
<evidence type="ECO:0000313" key="6">
    <source>
        <dbReference type="EMBL" id="CAH0376997.1"/>
    </source>
</evidence>
<feature type="transmembrane region" description="Helical" evidence="5">
    <location>
        <begin position="311"/>
        <end position="331"/>
    </location>
</feature>
<comment type="caution">
    <text evidence="6">The sequence shown here is derived from an EMBL/GenBank/DDBJ whole genome shotgun (WGS) entry which is preliminary data.</text>
</comment>
<evidence type="ECO:0000256" key="2">
    <source>
        <dbReference type="ARBA" id="ARBA00022692"/>
    </source>
</evidence>
<evidence type="ECO:0000256" key="3">
    <source>
        <dbReference type="ARBA" id="ARBA00022989"/>
    </source>
</evidence>
<dbReference type="PANTHER" id="PTHR11040">
    <property type="entry name" value="ZINC/IRON TRANSPORTER"/>
    <property type="match status" value="1"/>
</dbReference>
<dbReference type="EMBL" id="CAKKNE010000005">
    <property type="protein sequence ID" value="CAH0376997.1"/>
    <property type="molecule type" value="Genomic_DNA"/>
</dbReference>
<dbReference type="OrthoDB" id="448280at2759"/>
<comment type="subcellular location">
    <subcellularLocation>
        <location evidence="1">Membrane</location>
        <topology evidence="1">Multi-pass membrane protein</topology>
    </subcellularLocation>
</comment>
<keyword evidence="7" id="KW-1185">Reference proteome</keyword>
<dbReference type="GO" id="GO:0016020">
    <property type="term" value="C:membrane"/>
    <property type="evidence" value="ECO:0007669"/>
    <property type="project" value="UniProtKB-SubCell"/>
</dbReference>
<organism evidence="6 7">
    <name type="scientific">Pelagomonas calceolata</name>
    <dbReference type="NCBI Taxonomy" id="35677"/>
    <lineage>
        <taxon>Eukaryota</taxon>
        <taxon>Sar</taxon>
        <taxon>Stramenopiles</taxon>
        <taxon>Ochrophyta</taxon>
        <taxon>Pelagophyceae</taxon>
        <taxon>Pelagomonadales</taxon>
        <taxon>Pelagomonadaceae</taxon>
        <taxon>Pelagomonas</taxon>
    </lineage>
</organism>
<evidence type="ECO:0000256" key="5">
    <source>
        <dbReference type="SAM" id="Phobius"/>
    </source>
</evidence>
<protein>
    <recommendedName>
        <fullName evidence="8">Zinc/iron permease</fullName>
    </recommendedName>
</protein>
<keyword evidence="4 5" id="KW-0472">Membrane</keyword>
<feature type="transmembrane region" description="Helical" evidence="5">
    <location>
        <begin position="246"/>
        <end position="264"/>
    </location>
</feature>
<evidence type="ECO:0000256" key="4">
    <source>
        <dbReference type="ARBA" id="ARBA00023136"/>
    </source>
</evidence>
<evidence type="ECO:0000256" key="1">
    <source>
        <dbReference type="ARBA" id="ARBA00004141"/>
    </source>
</evidence>
<dbReference type="PANTHER" id="PTHR11040:SF44">
    <property type="entry name" value="PROTEIN ZNTC-RELATED"/>
    <property type="match status" value="1"/>
</dbReference>
<name>A0A8J2SZF6_9STRA</name>
<dbReference type="GO" id="GO:0005385">
    <property type="term" value="F:zinc ion transmembrane transporter activity"/>
    <property type="evidence" value="ECO:0007669"/>
    <property type="project" value="TreeGrafter"/>
</dbReference>
<evidence type="ECO:0008006" key="8">
    <source>
        <dbReference type="Google" id="ProtNLM"/>
    </source>
</evidence>
<dbReference type="InterPro" id="IPR003689">
    <property type="entry name" value="ZIP"/>
</dbReference>
<keyword evidence="3 5" id="KW-1133">Transmembrane helix</keyword>
<gene>
    <name evidence="6" type="ORF">PECAL_5P15790</name>
</gene>